<reference evidence="7 8" key="1">
    <citation type="submission" date="2019-03" db="EMBL/GenBank/DDBJ databases">
        <title>Draft Genome Sequence of Desulfosporosinus fructosivorans Strain 63.6F, Isolated from Marine Sediment in the Baltic Sea.</title>
        <authorList>
            <person name="Hausmann B."/>
            <person name="Vandieken V."/>
            <person name="Pjevac P."/>
            <person name="Schreck K."/>
            <person name="Herbold C.W."/>
            <person name="Loy A."/>
        </authorList>
    </citation>
    <scope>NUCLEOTIDE SEQUENCE [LARGE SCALE GENOMIC DNA]</scope>
    <source>
        <strain evidence="7 8">63.6F</strain>
    </source>
</reference>
<dbReference type="NCBIfam" id="TIGR03379">
    <property type="entry name" value="glycerol3P_GlpC"/>
    <property type="match status" value="1"/>
</dbReference>
<dbReference type="GO" id="GO:0046872">
    <property type="term" value="F:metal ion binding"/>
    <property type="evidence" value="ECO:0007669"/>
    <property type="project" value="UniProtKB-KW"/>
</dbReference>
<name>A0A4Z0R0A8_9FIRM</name>
<dbReference type="GO" id="GO:0051539">
    <property type="term" value="F:4 iron, 4 sulfur cluster binding"/>
    <property type="evidence" value="ECO:0007669"/>
    <property type="project" value="UniProtKB-KW"/>
</dbReference>
<accession>A0A4Z0R0A8</accession>
<dbReference type="InterPro" id="IPR009051">
    <property type="entry name" value="Helical_ferredxn"/>
</dbReference>
<dbReference type="InterPro" id="IPR017900">
    <property type="entry name" value="4Fe4S_Fe_S_CS"/>
</dbReference>
<evidence type="ECO:0000313" key="8">
    <source>
        <dbReference type="Proteomes" id="UP000298460"/>
    </source>
</evidence>
<dbReference type="PROSITE" id="PS51379">
    <property type="entry name" value="4FE4S_FER_2"/>
    <property type="match status" value="2"/>
</dbReference>
<dbReference type="PROSITE" id="PS00198">
    <property type="entry name" value="4FE4S_FER_1"/>
    <property type="match status" value="1"/>
</dbReference>
<dbReference type="AlphaFoldDB" id="A0A4Z0R0A8"/>
<dbReference type="InterPro" id="IPR017896">
    <property type="entry name" value="4Fe4S_Fe-S-bd"/>
</dbReference>
<feature type="domain" description="4Fe-4S ferredoxin-type" evidence="6">
    <location>
        <begin position="51"/>
        <end position="80"/>
    </location>
</feature>
<evidence type="ECO:0000259" key="6">
    <source>
        <dbReference type="PROSITE" id="PS51379"/>
    </source>
</evidence>
<evidence type="ECO:0000256" key="5">
    <source>
        <dbReference type="ARBA" id="ARBA00023014"/>
    </source>
</evidence>
<dbReference type="PANTHER" id="PTHR32479:SF19">
    <property type="entry name" value="ANAEROBIC GLYCEROL-3-PHOSPHATE DEHYDROGENASE SUBUNIT C"/>
    <property type="match status" value="1"/>
</dbReference>
<dbReference type="OrthoDB" id="9794954at2"/>
<sequence length="398" mass="43975">MLKEKLNIDGCLKCSYCNTVCPVLKVRPDYPGPKKLGSDIERFRREGLSFGEDWVDYCLGCGQCSLVCPNQVGVSEYIAEAKARQKKSGIKKIRDYVFARPALLGKMSTMTAPVSNSVFKMASALMPIGGITSRRTFPSYASKALRGSGVSKHETDERKQILLFPGCFIKYNDPGLGETAIKILERAGYLVEIAHTGCCGLPATADKKESLTDAKSNILAMEDSVTRGSRVVTLCTSCGYTLKSKYTKLFPDNDRLGKQADMIASNTYDLGELMVELLEEGKLKLPMNTPPLKLAYHTPCHLKAQGIGRPWFKILKGIPGLEVVDLDAGCCGMSGTYGFRQEKYDISMRIGENLFNAINENKPNQVVTECATCRMQIEHGTQYKALHPVEFFAKILRQ</sequence>
<keyword evidence="3" id="KW-0677">Repeat</keyword>
<protein>
    <submittedName>
        <fullName evidence="7">Anaerobic glycerol-3-phosphate dehydrogenase subunit C</fullName>
    </submittedName>
</protein>
<evidence type="ECO:0000256" key="2">
    <source>
        <dbReference type="ARBA" id="ARBA00022723"/>
    </source>
</evidence>
<dbReference type="SUPFAM" id="SSF46548">
    <property type="entry name" value="alpha-helical ferredoxin"/>
    <property type="match status" value="1"/>
</dbReference>
<evidence type="ECO:0000256" key="1">
    <source>
        <dbReference type="ARBA" id="ARBA00022485"/>
    </source>
</evidence>
<comment type="caution">
    <text evidence="7">The sequence shown here is derived from an EMBL/GenBank/DDBJ whole genome shotgun (WGS) entry which is preliminary data.</text>
</comment>
<keyword evidence="1" id="KW-0004">4Fe-4S</keyword>
<feature type="domain" description="4Fe-4S ferredoxin-type" evidence="6">
    <location>
        <begin position="2"/>
        <end position="31"/>
    </location>
</feature>
<dbReference type="Pfam" id="PF02754">
    <property type="entry name" value="CCG"/>
    <property type="match status" value="2"/>
</dbReference>
<dbReference type="GO" id="GO:0009061">
    <property type="term" value="P:anaerobic respiration"/>
    <property type="evidence" value="ECO:0007669"/>
    <property type="project" value="InterPro"/>
</dbReference>
<dbReference type="EMBL" id="SPQQ01000012">
    <property type="protein sequence ID" value="TGE35623.1"/>
    <property type="molecule type" value="Genomic_DNA"/>
</dbReference>
<keyword evidence="8" id="KW-1185">Reference proteome</keyword>
<keyword evidence="4" id="KW-0408">Iron</keyword>
<dbReference type="Gene3D" id="1.10.1060.10">
    <property type="entry name" value="Alpha-helical ferredoxin"/>
    <property type="match status" value="1"/>
</dbReference>
<dbReference type="InterPro" id="IPR017753">
    <property type="entry name" value="G3P_DH_GlpC_su"/>
</dbReference>
<dbReference type="Pfam" id="PF13183">
    <property type="entry name" value="Fer4_8"/>
    <property type="match status" value="1"/>
</dbReference>
<keyword evidence="5" id="KW-0411">Iron-sulfur</keyword>
<dbReference type="GO" id="GO:0009331">
    <property type="term" value="C:glycerol-3-phosphate dehydrogenase (FAD) complex"/>
    <property type="evidence" value="ECO:0007669"/>
    <property type="project" value="InterPro"/>
</dbReference>
<dbReference type="GO" id="GO:0016491">
    <property type="term" value="F:oxidoreductase activity"/>
    <property type="evidence" value="ECO:0007669"/>
    <property type="project" value="UniProtKB-ARBA"/>
</dbReference>
<dbReference type="Proteomes" id="UP000298460">
    <property type="component" value="Unassembled WGS sequence"/>
</dbReference>
<proteinExistence type="predicted"/>
<evidence type="ECO:0000256" key="4">
    <source>
        <dbReference type="ARBA" id="ARBA00023004"/>
    </source>
</evidence>
<dbReference type="PANTHER" id="PTHR32479">
    <property type="entry name" value="GLYCOLATE OXIDASE IRON-SULFUR SUBUNIT"/>
    <property type="match status" value="1"/>
</dbReference>
<organism evidence="7 8">
    <name type="scientific">Desulfosporosinus fructosivorans</name>
    <dbReference type="NCBI Taxonomy" id="2018669"/>
    <lineage>
        <taxon>Bacteria</taxon>
        <taxon>Bacillati</taxon>
        <taxon>Bacillota</taxon>
        <taxon>Clostridia</taxon>
        <taxon>Eubacteriales</taxon>
        <taxon>Desulfitobacteriaceae</taxon>
        <taxon>Desulfosporosinus</taxon>
    </lineage>
</organism>
<keyword evidence="2" id="KW-0479">Metal-binding</keyword>
<gene>
    <name evidence="7" type="ORF">E4K67_24120</name>
</gene>
<dbReference type="InterPro" id="IPR004017">
    <property type="entry name" value="Cys_rich_dom"/>
</dbReference>
<dbReference type="NCBIfam" id="NF008369">
    <property type="entry name" value="PRK11168.1"/>
    <property type="match status" value="1"/>
</dbReference>
<dbReference type="GO" id="GO:0016020">
    <property type="term" value="C:membrane"/>
    <property type="evidence" value="ECO:0007669"/>
    <property type="project" value="InterPro"/>
</dbReference>
<dbReference type="RefSeq" id="WP_135551432.1">
    <property type="nucleotide sequence ID" value="NZ_SPQQ01000012.1"/>
</dbReference>
<evidence type="ECO:0000256" key="3">
    <source>
        <dbReference type="ARBA" id="ARBA00022737"/>
    </source>
</evidence>
<evidence type="ECO:0000313" key="7">
    <source>
        <dbReference type="EMBL" id="TGE35623.1"/>
    </source>
</evidence>